<dbReference type="EMBL" id="CP121682">
    <property type="protein sequence ID" value="WGD43590.1"/>
    <property type="molecule type" value="Genomic_DNA"/>
</dbReference>
<keyword evidence="1" id="KW-0812">Transmembrane</keyword>
<evidence type="ECO:0000313" key="3">
    <source>
        <dbReference type="Proteomes" id="UP001216440"/>
    </source>
</evidence>
<feature type="transmembrane region" description="Helical" evidence="1">
    <location>
        <begin position="59"/>
        <end position="83"/>
    </location>
</feature>
<keyword evidence="1" id="KW-0472">Membrane</keyword>
<keyword evidence="3" id="KW-1185">Reference proteome</keyword>
<gene>
    <name evidence="2" type="ORF">PYS65_27565</name>
</gene>
<dbReference type="InterPro" id="IPR013901">
    <property type="entry name" value="Anthrone_oxy"/>
</dbReference>
<proteinExistence type="predicted"/>
<accession>A0ABY8K5N8</accession>
<reference evidence="2 3" key="1">
    <citation type="submission" date="2023-03" db="EMBL/GenBank/DDBJ databases">
        <authorList>
            <person name="Mo P."/>
        </authorList>
    </citation>
    <scope>NUCLEOTIDE SEQUENCE [LARGE SCALE GENOMIC DNA]</scope>
    <source>
        <strain evidence="2 3">HUAS 5</strain>
    </source>
</reference>
<feature type="transmembrane region" description="Helical" evidence="1">
    <location>
        <begin position="95"/>
        <end position="115"/>
    </location>
</feature>
<keyword evidence="1" id="KW-1133">Transmembrane helix</keyword>
<evidence type="ECO:0000256" key="1">
    <source>
        <dbReference type="SAM" id="Phobius"/>
    </source>
</evidence>
<evidence type="ECO:0000313" key="2">
    <source>
        <dbReference type="EMBL" id="WGD43590.1"/>
    </source>
</evidence>
<sequence>MIEEPSSVLTVLTVLTVLGVLGTGLVAGVFCAFSTFVMRGLASLPPARGVAAMQSVNVAAVRAPFMLVFLGSALLCAAIAVVTSVRWPDEGAVRLLVGSALYLFGGFGVTVAANVPRNDVLAGLAPDTAEASAYWTAYVREWTLWNHVRTVASAGAALSYVLALA</sequence>
<protein>
    <submittedName>
        <fullName evidence="2">DUF1772 domain-containing protein</fullName>
    </submittedName>
</protein>
<dbReference type="Pfam" id="PF08592">
    <property type="entry name" value="Anthrone_oxy"/>
    <property type="match status" value="1"/>
</dbReference>
<feature type="transmembrane region" description="Helical" evidence="1">
    <location>
        <begin position="12"/>
        <end position="38"/>
    </location>
</feature>
<organism evidence="2 3">
    <name type="scientific">Streptomyces cathayae</name>
    <dbReference type="NCBI Taxonomy" id="3031124"/>
    <lineage>
        <taxon>Bacteria</taxon>
        <taxon>Bacillati</taxon>
        <taxon>Actinomycetota</taxon>
        <taxon>Actinomycetes</taxon>
        <taxon>Kitasatosporales</taxon>
        <taxon>Streptomycetaceae</taxon>
        <taxon>Streptomyces</taxon>
    </lineage>
</organism>
<dbReference type="Proteomes" id="UP001216440">
    <property type="component" value="Chromosome"/>
</dbReference>
<name>A0ABY8K5N8_9ACTN</name>
<dbReference type="RefSeq" id="WP_279336640.1">
    <property type="nucleotide sequence ID" value="NZ_CP121682.1"/>
</dbReference>